<proteinExistence type="predicted"/>
<evidence type="ECO:0000313" key="1">
    <source>
        <dbReference type="EMBL" id="MCI63198.1"/>
    </source>
</evidence>
<accession>A0A392TQK7</accession>
<dbReference type="AlphaFoldDB" id="A0A392TQK7"/>
<dbReference type="EMBL" id="LXQA010632726">
    <property type="protein sequence ID" value="MCI63198.1"/>
    <property type="molecule type" value="Genomic_DNA"/>
</dbReference>
<name>A0A392TQK7_9FABA</name>
<sequence length="58" mass="6488">MDTVTVTTRAQILRHITAFTASVINQSELRRSLIETLHRETPISNQVTLKQLNLAADA</sequence>
<comment type="caution">
    <text evidence="1">The sequence shown here is derived from an EMBL/GenBank/DDBJ whole genome shotgun (WGS) entry which is preliminary data.</text>
</comment>
<keyword evidence="2" id="KW-1185">Reference proteome</keyword>
<feature type="non-terminal residue" evidence="1">
    <location>
        <position position="58"/>
    </location>
</feature>
<reference evidence="1 2" key="1">
    <citation type="journal article" date="2018" name="Front. Plant Sci.">
        <title>Red Clover (Trifolium pratense) and Zigzag Clover (T. medium) - A Picture of Genomic Similarities and Differences.</title>
        <authorList>
            <person name="Dluhosova J."/>
            <person name="Istvanek J."/>
            <person name="Nedelnik J."/>
            <person name="Repkova J."/>
        </authorList>
    </citation>
    <scope>NUCLEOTIDE SEQUENCE [LARGE SCALE GENOMIC DNA]</scope>
    <source>
        <strain evidence="2">cv. 10/8</strain>
        <tissue evidence="1">Leaf</tissue>
    </source>
</reference>
<evidence type="ECO:0000313" key="2">
    <source>
        <dbReference type="Proteomes" id="UP000265520"/>
    </source>
</evidence>
<organism evidence="1 2">
    <name type="scientific">Trifolium medium</name>
    <dbReference type="NCBI Taxonomy" id="97028"/>
    <lineage>
        <taxon>Eukaryota</taxon>
        <taxon>Viridiplantae</taxon>
        <taxon>Streptophyta</taxon>
        <taxon>Embryophyta</taxon>
        <taxon>Tracheophyta</taxon>
        <taxon>Spermatophyta</taxon>
        <taxon>Magnoliopsida</taxon>
        <taxon>eudicotyledons</taxon>
        <taxon>Gunneridae</taxon>
        <taxon>Pentapetalae</taxon>
        <taxon>rosids</taxon>
        <taxon>fabids</taxon>
        <taxon>Fabales</taxon>
        <taxon>Fabaceae</taxon>
        <taxon>Papilionoideae</taxon>
        <taxon>50 kb inversion clade</taxon>
        <taxon>NPAAA clade</taxon>
        <taxon>Hologalegina</taxon>
        <taxon>IRL clade</taxon>
        <taxon>Trifolieae</taxon>
        <taxon>Trifolium</taxon>
    </lineage>
</organism>
<protein>
    <submittedName>
        <fullName evidence="1">Transcription factor bHLH68</fullName>
    </submittedName>
</protein>
<dbReference type="Proteomes" id="UP000265520">
    <property type="component" value="Unassembled WGS sequence"/>
</dbReference>